<evidence type="ECO:0000256" key="3">
    <source>
        <dbReference type="ARBA" id="ARBA00022490"/>
    </source>
</evidence>
<name>A0A166W5M1_9AGAM</name>
<dbReference type="GO" id="GO:0051087">
    <property type="term" value="F:protein-folding chaperone binding"/>
    <property type="evidence" value="ECO:0007669"/>
    <property type="project" value="TreeGrafter"/>
</dbReference>
<dbReference type="InterPro" id="IPR013874">
    <property type="entry name" value="Cdc37_Hsp90-bd"/>
</dbReference>
<dbReference type="Pfam" id="PF03234">
    <property type="entry name" value="CDC37_N"/>
    <property type="match status" value="1"/>
</dbReference>
<evidence type="ECO:0000313" key="11">
    <source>
        <dbReference type="Proteomes" id="UP000076532"/>
    </source>
</evidence>
<evidence type="ECO:0000259" key="7">
    <source>
        <dbReference type="SMART" id="SM01069"/>
    </source>
</evidence>
<evidence type="ECO:0000259" key="8">
    <source>
        <dbReference type="SMART" id="SM01070"/>
    </source>
</evidence>
<dbReference type="GO" id="GO:0050821">
    <property type="term" value="P:protein stabilization"/>
    <property type="evidence" value="ECO:0007669"/>
    <property type="project" value="TreeGrafter"/>
</dbReference>
<evidence type="ECO:0000256" key="1">
    <source>
        <dbReference type="ARBA" id="ARBA00004496"/>
    </source>
</evidence>
<dbReference type="InterPro" id="IPR004918">
    <property type="entry name" value="Cdc37"/>
</dbReference>
<comment type="similarity">
    <text evidence="2">Belongs to the CDC37 family.</text>
</comment>
<dbReference type="InterPro" id="IPR013873">
    <property type="entry name" value="Cdc37_C"/>
</dbReference>
<dbReference type="PANTHER" id="PTHR12800:SF4">
    <property type="entry name" value="HSP90 CO-CHAPERONE CDC37"/>
    <property type="match status" value="1"/>
</dbReference>
<feature type="region of interest" description="Disordered" evidence="6">
    <location>
        <begin position="216"/>
        <end position="248"/>
    </location>
</feature>
<dbReference type="AlphaFoldDB" id="A0A166W5M1"/>
<feature type="domain" description="Cdc37 Hsp90 binding" evidence="8">
    <location>
        <begin position="206"/>
        <end position="369"/>
    </location>
</feature>
<evidence type="ECO:0000259" key="9">
    <source>
        <dbReference type="SMART" id="SM01071"/>
    </source>
</evidence>
<sequence>MPLNYSKWDQLELSDDSDIEGHPNVDKKSLIRWKQRDIHEKREVRKHKIQAFQAEIACNQVLMPRLQSIQSDLSSADATPLPYISSLVEKLQTKPSLDAPPTNAPNQPTYDAMVLSLLMQVSEEAKKQAGDKGQDVLIEKIKEGLQKHIVGLAEHSEKLKKDLVEEEKEQKKHITSEDMHDGFDSQYVPAEPEPAPIKHAKLDTAAKGKGKGKATVTEFETLNPKAEATASADDDVDDDDDDDLPELTPSLEAFSKLPLHNYEVSWKFLQSHRDVVVPGASDALLVASFRAQSSNQYSYAKQCVHQSLLLQYCEKLGGDGVRMFFQKMVSGDKRALAVFEKDVEDTYAHLIQRVEASQEGSGDLDSAEQIQLVPENPSQTISFNVPDGPPPENITLEGPGTEDLDLGEVRKALQLRWDVFEGFSKDLQEALKDGSLDAVNKVLGKMSVDDAEKVVNLLDTGGILNFAEGGIRDETGNPEGDDEVE</sequence>
<evidence type="ECO:0000256" key="4">
    <source>
        <dbReference type="ARBA" id="ARBA00023186"/>
    </source>
</evidence>
<dbReference type="GO" id="GO:0006457">
    <property type="term" value="P:protein folding"/>
    <property type="evidence" value="ECO:0007669"/>
    <property type="project" value="TreeGrafter"/>
</dbReference>
<keyword evidence="3" id="KW-0963">Cytoplasm</keyword>
<dbReference type="SMART" id="SM01069">
    <property type="entry name" value="CDC37_C"/>
    <property type="match status" value="1"/>
</dbReference>
<evidence type="ECO:0000313" key="10">
    <source>
        <dbReference type="EMBL" id="KZP33401.1"/>
    </source>
</evidence>
<dbReference type="GO" id="GO:0019901">
    <property type="term" value="F:protein kinase binding"/>
    <property type="evidence" value="ECO:0007669"/>
    <property type="project" value="InterPro"/>
</dbReference>
<feature type="compositionally biased region" description="Basic and acidic residues" evidence="6">
    <location>
        <begin position="172"/>
        <end position="183"/>
    </location>
</feature>
<dbReference type="EMBL" id="KV417482">
    <property type="protein sequence ID" value="KZP33401.1"/>
    <property type="molecule type" value="Genomic_DNA"/>
</dbReference>
<accession>A0A166W5M1</accession>
<keyword evidence="4" id="KW-0143">Chaperone</keyword>
<feature type="domain" description="Cdc37 C-terminal" evidence="7">
    <location>
        <begin position="383"/>
        <end position="483"/>
    </location>
</feature>
<dbReference type="STRING" id="436010.A0A166W5M1"/>
<evidence type="ECO:0000256" key="2">
    <source>
        <dbReference type="ARBA" id="ARBA00006222"/>
    </source>
</evidence>
<dbReference type="PANTHER" id="PTHR12800">
    <property type="entry name" value="CDC37-RELATED"/>
    <property type="match status" value="1"/>
</dbReference>
<feature type="domain" description="Cdc37 N-terminal" evidence="9">
    <location>
        <begin position="2"/>
        <end position="186"/>
    </location>
</feature>
<dbReference type="GO" id="GO:0005737">
    <property type="term" value="C:cytoplasm"/>
    <property type="evidence" value="ECO:0007669"/>
    <property type="project" value="UniProtKB-SubCell"/>
</dbReference>
<dbReference type="Pfam" id="PF08564">
    <property type="entry name" value="CDC37_C"/>
    <property type="match status" value="1"/>
</dbReference>
<feature type="compositionally biased region" description="Acidic residues" evidence="6">
    <location>
        <begin position="232"/>
        <end position="245"/>
    </location>
</feature>
<organism evidence="10 11">
    <name type="scientific">Athelia psychrophila</name>
    <dbReference type="NCBI Taxonomy" id="1759441"/>
    <lineage>
        <taxon>Eukaryota</taxon>
        <taxon>Fungi</taxon>
        <taxon>Dikarya</taxon>
        <taxon>Basidiomycota</taxon>
        <taxon>Agaricomycotina</taxon>
        <taxon>Agaricomycetes</taxon>
        <taxon>Agaricomycetidae</taxon>
        <taxon>Atheliales</taxon>
        <taxon>Atheliaceae</taxon>
        <taxon>Athelia</taxon>
    </lineage>
</organism>
<proteinExistence type="inferred from homology"/>
<feature type="region of interest" description="Disordered" evidence="6">
    <location>
        <begin position="172"/>
        <end position="193"/>
    </location>
</feature>
<dbReference type="SMART" id="SM01071">
    <property type="entry name" value="CDC37_N"/>
    <property type="match status" value="1"/>
</dbReference>
<keyword evidence="11" id="KW-1185">Reference proteome</keyword>
<dbReference type="OrthoDB" id="440202at2759"/>
<dbReference type="GO" id="GO:0051082">
    <property type="term" value="F:unfolded protein binding"/>
    <property type="evidence" value="ECO:0007669"/>
    <property type="project" value="TreeGrafter"/>
</dbReference>
<dbReference type="SUPFAM" id="SSF101391">
    <property type="entry name" value="Hsp90 co-chaperone CDC37"/>
    <property type="match status" value="1"/>
</dbReference>
<dbReference type="Pfam" id="PF08565">
    <property type="entry name" value="CDC37_M"/>
    <property type="match status" value="1"/>
</dbReference>
<dbReference type="Gene3D" id="1.20.58.610">
    <property type="entry name" value="Cdc37, Hsp90 binding domain"/>
    <property type="match status" value="1"/>
</dbReference>
<dbReference type="InterPro" id="IPR013855">
    <property type="entry name" value="Cdc37_N_dom"/>
</dbReference>
<reference evidence="10 11" key="1">
    <citation type="journal article" date="2016" name="Mol. Biol. Evol.">
        <title>Comparative Genomics of Early-Diverging Mushroom-Forming Fungi Provides Insights into the Origins of Lignocellulose Decay Capabilities.</title>
        <authorList>
            <person name="Nagy L.G."/>
            <person name="Riley R."/>
            <person name="Tritt A."/>
            <person name="Adam C."/>
            <person name="Daum C."/>
            <person name="Floudas D."/>
            <person name="Sun H."/>
            <person name="Yadav J.S."/>
            <person name="Pangilinan J."/>
            <person name="Larsson K.H."/>
            <person name="Matsuura K."/>
            <person name="Barry K."/>
            <person name="Labutti K."/>
            <person name="Kuo R."/>
            <person name="Ohm R.A."/>
            <person name="Bhattacharya S.S."/>
            <person name="Shirouzu T."/>
            <person name="Yoshinaga Y."/>
            <person name="Martin F.M."/>
            <person name="Grigoriev I.V."/>
            <person name="Hibbett D.S."/>
        </authorList>
    </citation>
    <scope>NUCLEOTIDE SEQUENCE [LARGE SCALE GENOMIC DNA]</scope>
    <source>
        <strain evidence="10 11">CBS 109695</strain>
    </source>
</reference>
<dbReference type="GO" id="GO:0031072">
    <property type="term" value="F:heat shock protein binding"/>
    <property type="evidence" value="ECO:0007669"/>
    <property type="project" value="TreeGrafter"/>
</dbReference>
<comment type="subcellular location">
    <subcellularLocation>
        <location evidence="1">Cytoplasm</location>
    </subcellularLocation>
</comment>
<dbReference type="InterPro" id="IPR038189">
    <property type="entry name" value="Cdc37_Hsp90-bd_sf"/>
</dbReference>
<evidence type="ECO:0000256" key="6">
    <source>
        <dbReference type="SAM" id="MobiDB-lite"/>
    </source>
</evidence>
<gene>
    <name evidence="10" type="ORF">FIBSPDRAFT_773039</name>
</gene>
<protein>
    <recommendedName>
        <fullName evidence="5">Hsp90 chaperone protein kinase-targeting subunit</fullName>
    </recommendedName>
</protein>
<dbReference type="SMART" id="SM01070">
    <property type="entry name" value="CDC37_M"/>
    <property type="match status" value="1"/>
</dbReference>
<dbReference type="Proteomes" id="UP000076532">
    <property type="component" value="Unassembled WGS sequence"/>
</dbReference>
<evidence type="ECO:0000256" key="5">
    <source>
        <dbReference type="ARBA" id="ARBA00031396"/>
    </source>
</evidence>